<protein>
    <submittedName>
        <fullName evidence="1">Aldolase</fullName>
    </submittedName>
</protein>
<dbReference type="STRING" id="1246626.BleG1_1067"/>
<proteinExistence type="predicted"/>
<name>A0A060LV58_9BACI</name>
<dbReference type="SMART" id="SM01133">
    <property type="entry name" value="DeoC"/>
    <property type="match status" value="1"/>
</dbReference>
<dbReference type="OrthoDB" id="5915071at2"/>
<dbReference type="InterPro" id="IPR050456">
    <property type="entry name" value="DeoC/FbaB_aldolase"/>
</dbReference>
<evidence type="ECO:0000313" key="2">
    <source>
        <dbReference type="Proteomes" id="UP000027142"/>
    </source>
</evidence>
<dbReference type="PANTHER" id="PTHR47916">
    <property type="entry name" value="FRUCTOSE-BISPHOSPHATE ALDOLASE CLASS 1"/>
    <property type="match status" value="1"/>
</dbReference>
<sequence length="269" mass="28942">MTKKRRLARVFAQDGKSLTLALDGSYFSSKIEGIDKVIPLIPTFVKHGLDAVLGTYGMVKRYPDAFQDVGMMLRADMSTNVFDASVPDTTTVLSVKEALRLSADGVIVMTFPGAHNEKHTHQAVRELASQADEWNVPLIVESLPYGYAVTTESSNHAPILAAAANMAVELGADVIKTRYSGEPDDLLIAQYAKVPVLALGGPKTDDVKAYLSFVNHCLANGAKGVAVGRNIVQNKSPVAMVAALNALIHKGDSVESAYQLYQTMCLETM</sequence>
<reference evidence="1 2" key="1">
    <citation type="journal article" date="2014" name="Gene">
        <title>A comparative genomic analysis of the alkalitolerant soil bacterium Bacillus lehensis G1.</title>
        <authorList>
            <person name="Noor Y.M."/>
            <person name="Samsulrizal N.H."/>
            <person name="Jema'on N.A."/>
            <person name="Low K.O."/>
            <person name="Ramli A.N."/>
            <person name="Alias N.I."/>
            <person name="Damis S.I."/>
            <person name="Fuzi S.F."/>
            <person name="Isa M.N."/>
            <person name="Murad A.M."/>
            <person name="Raih M.F."/>
            <person name="Bakar F.D."/>
            <person name="Najimudin N."/>
            <person name="Mahadi N.M."/>
            <person name="Illias R.M."/>
        </authorList>
    </citation>
    <scope>NUCLEOTIDE SEQUENCE [LARGE SCALE GENOMIC DNA]</scope>
    <source>
        <strain evidence="1 2">G1</strain>
    </source>
</reference>
<dbReference type="Pfam" id="PF01791">
    <property type="entry name" value="DeoC"/>
    <property type="match status" value="1"/>
</dbReference>
<dbReference type="KEGG" id="ble:BleG1_1067"/>
<keyword evidence="2" id="KW-1185">Reference proteome</keyword>
<dbReference type="Proteomes" id="UP000027142">
    <property type="component" value="Chromosome"/>
</dbReference>
<dbReference type="Gene3D" id="3.20.20.70">
    <property type="entry name" value="Aldolase class I"/>
    <property type="match status" value="1"/>
</dbReference>
<accession>A0A060LV58</accession>
<dbReference type="RefSeq" id="WP_038478035.1">
    <property type="nucleotide sequence ID" value="NZ_CP003923.1"/>
</dbReference>
<evidence type="ECO:0000313" key="1">
    <source>
        <dbReference type="EMBL" id="AIC93670.1"/>
    </source>
</evidence>
<dbReference type="PATRIC" id="fig|1246626.3.peg.1071"/>
<dbReference type="InterPro" id="IPR041720">
    <property type="entry name" value="FbaB-like"/>
</dbReference>
<gene>
    <name evidence="1" type="ORF">BleG1_1067</name>
</gene>
<dbReference type="AlphaFoldDB" id="A0A060LV58"/>
<dbReference type="EMBL" id="CP003923">
    <property type="protein sequence ID" value="AIC93670.1"/>
    <property type="molecule type" value="Genomic_DNA"/>
</dbReference>
<dbReference type="GO" id="GO:0004332">
    <property type="term" value="F:fructose-bisphosphate aldolase activity"/>
    <property type="evidence" value="ECO:0007669"/>
    <property type="project" value="InterPro"/>
</dbReference>
<dbReference type="PIRSF" id="PIRSF038992">
    <property type="entry name" value="Aldolase_Ia"/>
    <property type="match status" value="1"/>
</dbReference>
<dbReference type="PANTHER" id="PTHR47916:SF1">
    <property type="entry name" value="3-HYDROXY-5-PHOSPHONOOXYPENTANE-2,4-DIONE THIOLASE"/>
    <property type="match status" value="1"/>
</dbReference>
<dbReference type="HOGENOM" id="CLU_057069_2_1_9"/>
<dbReference type="SUPFAM" id="SSF51569">
    <property type="entry name" value="Aldolase"/>
    <property type="match status" value="1"/>
</dbReference>
<dbReference type="eggNOG" id="COG1830">
    <property type="taxonomic scope" value="Bacteria"/>
</dbReference>
<dbReference type="InterPro" id="IPR013785">
    <property type="entry name" value="Aldolase_TIM"/>
</dbReference>
<dbReference type="InterPro" id="IPR002915">
    <property type="entry name" value="DeoC/FbaB/LacD_aldolase"/>
</dbReference>
<organism evidence="1 2">
    <name type="scientific">Shouchella lehensis G1</name>
    <dbReference type="NCBI Taxonomy" id="1246626"/>
    <lineage>
        <taxon>Bacteria</taxon>
        <taxon>Bacillati</taxon>
        <taxon>Bacillota</taxon>
        <taxon>Bacilli</taxon>
        <taxon>Bacillales</taxon>
        <taxon>Bacillaceae</taxon>
        <taxon>Shouchella</taxon>
    </lineage>
</organism>